<evidence type="ECO:0000259" key="2">
    <source>
        <dbReference type="Pfam" id="PF01408"/>
    </source>
</evidence>
<dbReference type="GO" id="GO:0000166">
    <property type="term" value="F:nucleotide binding"/>
    <property type="evidence" value="ECO:0007669"/>
    <property type="project" value="InterPro"/>
</dbReference>
<dbReference type="AlphaFoldDB" id="A0A9W6M4Z9"/>
<keyword evidence="1" id="KW-0520">NAD</keyword>
<dbReference type="PANTHER" id="PTHR43054">
    <property type="match status" value="1"/>
</dbReference>
<accession>A0A9W6M4Z9</accession>
<gene>
    <name evidence="4" type="ORF">GCM10017591_00390</name>
</gene>
<evidence type="ECO:0000259" key="3">
    <source>
        <dbReference type="Pfam" id="PF22725"/>
    </source>
</evidence>
<dbReference type="InterPro" id="IPR036291">
    <property type="entry name" value="NAD(P)-bd_dom_sf"/>
</dbReference>
<reference evidence="4" key="2">
    <citation type="submission" date="2023-01" db="EMBL/GenBank/DDBJ databases">
        <authorList>
            <person name="Sun Q."/>
            <person name="Evtushenko L."/>
        </authorList>
    </citation>
    <scope>NUCLEOTIDE SEQUENCE</scope>
    <source>
        <strain evidence="4">VKM Ac-1940</strain>
    </source>
</reference>
<dbReference type="SUPFAM" id="SSF55347">
    <property type="entry name" value="Glyceraldehyde-3-phosphate dehydrogenase-like, C-terminal domain"/>
    <property type="match status" value="1"/>
</dbReference>
<evidence type="ECO:0000313" key="4">
    <source>
        <dbReference type="EMBL" id="GLJ93978.1"/>
    </source>
</evidence>
<dbReference type="Pfam" id="PF01408">
    <property type="entry name" value="GFO_IDH_MocA"/>
    <property type="match status" value="1"/>
</dbReference>
<keyword evidence="5" id="KW-1185">Reference proteome</keyword>
<dbReference type="Pfam" id="PF22725">
    <property type="entry name" value="GFO_IDH_MocA_C3"/>
    <property type="match status" value="1"/>
</dbReference>
<dbReference type="PANTHER" id="PTHR43054:SF1">
    <property type="entry name" value="SCYLLO-INOSITOL 2-DEHYDROGENASE (NADP(+)) IOLU"/>
    <property type="match status" value="1"/>
</dbReference>
<dbReference type="SUPFAM" id="SSF51735">
    <property type="entry name" value="NAD(P)-binding Rossmann-fold domains"/>
    <property type="match status" value="1"/>
</dbReference>
<evidence type="ECO:0000313" key="5">
    <source>
        <dbReference type="Proteomes" id="UP001142291"/>
    </source>
</evidence>
<evidence type="ECO:0000256" key="1">
    <source>
        <dbReference type="ARBA" id="ARBA00023027"/>
    </source>
</evidence>
<name>A0A9W6M4Z9_9MICO</name>
<feature type="domain" description="GFO/IDH/MocA-like oxidoreductase" evidence="3">
    <location>
        <begin position="138"/>
        <end position="248"/>
    </location>
</feature>
<dbReference type="Proteomes" id="UP001142291">
    <property type="component" value="Unassembled WGS sequence"/>
</dbReference>
<sequence>MIRLATIGTSTITERFAAAVAATEGIRIDVVFSRDIERGRAFADRLGVANATDDLESLLRSGTVDAVYIGSPNGAHAAQAHAAIAAGVHVFLEKPATPTAAEFADLVAAARARGVVVFEGMRNVYDPGMALVADLLPQIGRVRLVSFGQSQYSARYDLVLRGETPNIFDPALAGGALFDLGVYPLSALIHLFGAPSSITGSTVTVATGADGAGAAVLSYPDHVAQVSFSKIGVSRRPNEIQGELGTIEIDEITAPREVVVALRGAEAQTYRVDGAENNMRYEAARFAELVRGEADASPDQERTLAVLLAVEAIRAADATTGNEEGGRR</sequence>
<proteinExistence type="predicted"/>
<dbReference type="RefSeq" id="WP_204962511.1">
    <property type="nucleotide sequence ID" value="NZ_BAAAUR010000002.1"/>
</dbReference>
<dbReference type="InterPro" id="IPR000683">
    <property type="entry name" value="Gfo/Idh/MocA-like_OxRdtase_N"/>
</dbReference>
<dbReference type="InterPro" id="IPR055170">
    <property type="entry name" value="GFO_IDH_MocA-like_dom"/>
</dbReference>
<dbReference type="Gene3D" id="3.40.50.720">
    <property type="entry name" value="NAD(P)-binding Rossmann-like Domain"/>
    <property type="match status" value="1"/>
</dbReference>
<protein>
    <submittedName>
        <fullName evidence="4">Oxidoreductase</fullName>
    </submittedName>
</protein>
<dbReference type="EMBL" id="BSER01000001">
    <property type="protein sequence ID" value="GLJ93978.1"/>
    <property type="molecule type" value="Genomic_DNA"/>
</dbReference>
<reference evidence="4" key="1">
    <citation type="journal article" date="2014" name="Int. J. Syst. Evol. Microbiol.">
        <title>Complete genome sequence of Corynebacterium casei LMG S-19264T (=DSM 44701T), isolated from a smear-ripened cheese.</title>
        <authorList>
            <consortium name="US DOE Joint Genome Institute (JGI-PGF)"/>
            <person name="Walter F."/>
            <person name="Albersmeier A."/>
            <person name="Kalinowski J."/>
            <person name="Ruckert C."/>
        </authorList>
    </citation>
    <scope>NUCLEOTIDE SEQUENCE</scope>
    <source>
        <strain evidence="4">VKM Ac-1940</strain>
    </source>
</reference>
<feature type="domain" description="Gfo/Idh/MocA-like oxidoreductase N-terminal" evidence="2">
    <location>
        <begin position="2"/>
        <end position="120"/>
    </location>
</feature>
<comment type="caution">
    <text evidence="4">The sequence shown here is derived from an EMBL/GenBank/DDBJ whole genome shotgun (WGS) entry which is preliminary data.</text>
</comment>
<dbReference type="Gene3D" id="3.30.360.10">
    <property type="entry name" value="Dihydrodipicolinate Reductase, domain 2"/>
    <property type="match status" value="1"/>
</dbReference>
<organism evidence="4 5">
    <name type="scientific">Microbacterium dextranolyticum</name>
    <dbReference type="NCBI Taxonomy" id="36806"/>
    <lineage>
        <taxon>Bacteria</taxon>
        <taxon>Bacillati</taxon>
        <taxon>Actinomycetota</taxon>
        <taxon>Actinomycetes</taxon>
        <taxon>Micrococcales</taxon>
        <taxon>Microbacteriaceae</taxon>
        <taxon>Microbacterium</taxon>
    </lineage>
</organism>